<proteinExistence type="predicted"/>
<evidence type="ECO:0000256" key="1">
    <source>
        <dbReference type="SAM" id="MobiDB-lite"/>
    </source>
</evidence>
<organism evidence="2 3">
    <name type="scientific">Caenorhabditis tropicalis</name>
    <dbReference type="NCBI Taxonomy" id="1561998"/>
    <lineage>
        <taxon>Eukaryota</taxon>
        <taxon>Metazoa</taxon>
        <taxon>Ecdysozoa</taxon>
        <taxon>Nematoda</taxon>
        <taxon>Chromadorea</taxon>
        <taxon>Rhabditida</taxon>
        <taxon>Rhabditina</taxon>
        <taxon>Rhabditomorpha</taxon>
        <taxon>Rhabditoidea</taxon>
        <taxon>Rhabditidae</taxon>
        <taxon>Peloderinae</taxon>
        <taxon>Caenorhabditis</taxon>
    </lineage>
</organism>
<accession>A0A1I7UID9</accession>
<name>A0A1I7UID9_9PELO</name>
<evidence type="ECO:0000313" key="2">
    <source>
        <dbReference type="Proteomes" id="UP000095282"/>
    </source>
</evidence>
<dbReference type="Proteomes" id="UP000095282">
    <property type="component" value="Unplaced"/>
</dbReference>
<feature type="compositionally biased region" description="Basic residues" evidence="1">
    <location>
        <begin position="45"/>
        <end position="56"/>
    </location>
</feature>
<evidence type="ECO:0000313" key="3">
    <source>
        <dbReference type="WBParaSite" id="Csp11.Scaffold629.g9633.t1"/>
    </source>
</evidence>
<reference evidence="3" key="1">
    <citation type="submission" date="2016-11" db="UniProtKB">
        <authorList>
            <consortium name="WormBaseParasite"/>
        </authorList>
    </citation>
    <scope>IDENTIFICATION</scope>
</reference>
<feature type="compositionally biased region" description="Basic and acidic residues" evidence="1">
    <location>
        <begin position="24"/>
        <end position="39"/>
    </location>
</feature>
<sequence>MIVICSSPCVLLLLSKNLEDQQEEEKKDNESSGKGKRESSQNFRISKRSGGRRRGVGGRGKVIPKITKEARNAYFGPG</sequence>
<feature type="region of interest" description="Disordered" evidence="1">
    <location>
        <begin position="20"/>
        <end position="63"/>
    </location>
</feature>
<dbReference type="AlphaFoldDB" id="A0A1I7UID9"/>
<protein>
    <submittedName>
        <fullName evidence="3">Uncharacterized protein</fullName>
    </submittedName>
</protein>
<keyword evidence="2" id="KW-1185">Reference proteome</keyword>
<dbReference type="WBParaSite" id="Csp11.Scaffold629.g9633.t1">
    <property type="protein sequence ID" value="Csp11.Scaffold629.g9633.t1"/>
    <property type="gene ID" value="Csp11.Scaffold629.g9633"/>
</dbReference>